<keyword evidence="4" id="KW-1185">Reference proteome</keyword>
<feature type="transmembrane region" description="Helical" evidence="2">
    <location>
        <begin position="46"/>
        <end position="62"/>
    </location>
</feature>
<feature type="transmembrane region" description="Helical" evidence="2">
    <location>
        <begin position="16"/>
        <end position="34"/>
    </location>
</feature>
<keyword evidence="2" id="KW-0472">Membrane</keyword>
<comment type="caution">
    <text evidence="3">The sequence shown here is derived from an EMBL/GenBank/DDBJ whole genome shotgun (WGS) entry which is preliminary data.</text>
</comment>
<gene>
    <name evidence="3" type="ORF">C4D60_Mb05t04290</name>
</gene>
<accession>A0A4S8JTN1</accession>
<evidence type="ECO:0000256" key="1">
    <source>
        <dbReference type="SAM" id="MobiDB-lite"/>
    </source>
</evidence>
<proteinExistence type="predicted"/>
<keyword evidence="2" id="KW-0812">Transmembrane</keyword>
<feature type="region of interest" description="Disordered" evidence="1">
    <location>
        <begin position="188"/>
        <end position="208"/>
    </location>
</feature>
<evidence type="ECO:0000313" key="4">
    <source>
        <dbReference type="Proteomes" id="UP000317650"/>
    </source>
</evidence>
<protein>
    <submittedName>
        <fullName evidence="3">Uncharacterized protein</fullName>
    </submittedName>
</protein>
<name>A0A4S8JTN1_MUSBA</name>
<organism evidence="3 4">
    <name type="scientific">Musa balbisiana</name>
    <name type="common">Banana</name>
    <dbReference type="NCBI Taxonomy" id="52838"/>
    <lineage>
        <taxon>Eukaryota</taxon>
        <taxon>Viridiplantae</taxon>
        <taxon>Streptophyta</taxon>
        <taxon>Embryophyta</taxon>
        <taxon>Tracheophyta</taxon>
        <taxon>Spermatophyta</taxon>
        <taxon>Magnoliopsida</taxon>
        <taxon>Liliopsida</taxon>
        <taxon>Zingiberales</taxon>
        <taxon>Musaceae</taxon>
        <taxon>Musa</taxon>
    </lineage>
</organism>
<reference evidence="3 4" key="1">
    <citation type="journal article" date="2019" name="Nat. Plants">
        <title>Genome sequencing of Musa balbisiana reveals subgenome evolution and function divergence in polyploid bananas.</title>
        <authorList>
            <person name="Yao X."/>
        </authorList>
    </citation>
    <scope>NUCLEOTIDE SEQUENCE [LARGE SCALE GENOMIC DNA]</scope>
    <source>
        <strain evidence="4">cv. DH-PKW</strain>
        <tissue evidence="3">Leaves</tissue>
    </source>
</reference>
<evidence type="ECO:0000313" key="3">
    <source>
        <dbReference type="EMBL" id="THU65497.1"/>
    </source>
</evidence>
<dbReference type="AlphaFoldDB" id="A0A4S8JTN1"/>
<dbReference type="Proteomes" id="UP000317650">
    <property type="component" value="Chromosome 5"/>
</dbReference>
<keyword evidence="2" id="KW-1133">Transmembrane helix</keyword>
<sequence length="249" mass="28752">MMYGHLILDLCNQEETIAQFSVVFLLFALCPEISCTKELYLTEKKPSYLFIITIFMVSYLLLRLTQIILNWAVMFFMSAMLFHKLEFSEVYLLFISCSYVEVGNLGNVGGKDLFRNLHLITPSTLFTWKKSRKQMGEGRRSLVWPFDSVPWHQRARRAPRSEIRRPPPALLPPFRNPYSDLVSVFSGRRRRDRGDGSRGGRRGTRLPSLKNVSAVVSRSQSTSFSLHAAAKNPRSFCLKRLDHDTYSYP</sequence>
<evidence type="ECO:0000256" key="2">
    <source>
        <dbReference type="SAM" id="Phobius"/>
    </source>
</evidence>
<dbReference type="EMBL" id="PYDT01000003">
    <property type="protein sequence ID" value="THU65497.1"/>
    <property type="molecule type" value="Genomic_DNA"/>
</dbReference>